<evidence type="ECO:0000313" key="11">
    <source>
        <dbReference type="EMBL" id="PAP76157.1"/>
    </source>
</evidence>
<dbReference type="RefSeq" id="WP_095509799.1">
    <property type="nucleotide sequence ID" value="NZ_MQWD01000001.1"/>
</dbReference>
<feature type="active site" description="Nucleophile" evidence="8">
    <location>
        <position position="982"/>
    </location>
</feature>
<dbReference type="InterPro" id="IPR012393">
    <property type="entry name" value="Tricorn_protease"/>
</dbReference>
<evidence type="ECO:0000256" key="6">
    <source>
        <dbReference type="ARBA" id="ARBA00022825"/>
    </source>
</evidence>
<dbReference type="Gene3D" id="3.90.226.10">
    <property type="entry name" value="2-enoyl-CoA Hydratase, Chain A, domain 1"/>
    <property type="match status" value="1"/>
</dbReference>
<dbReference type="GO" id="GO:0005737">
    <property type="term" value="C:cytoplasm"/>
    <property type="evidence" value="ECO:0007669"/>
    <property type="project" value="UniProtKB-SubCell"/>
</dbReference>
<dbReference type="GO" id="GO:0008236">
    <property type="term" value="F:serine-type peptidase activity"/>
    <property type="evidence" value="ECO:0007669"/>
    <property type="project" value="UniProtKB-UniRule"/>
</dbReference>
<evidence type="ECO:0000259" key="10">
    <source>
        <dbReference type="SMART" id="SM00245"/>
    </source>
</evidence>
<dbReference type="Pfam" id="PF26549">
    <property type="entry name" value="Tricorn_N"/>
    <property type="match status" value="1"/>
</dbReference>
<dbReference type="AlphaFoldDB" id="A0A271IYJ7"/>
<keyword evidence="12" id="KW-1185">Reference proteome</keyword>
<dbReference type="EC" id="3.4.21.-" evidence="7"/>
<dbReference type="PIRSF" id="PIRSF036421">
    <property type="entry name" value="Tricorn_protease"/>
    <property type="match status" value="1"/>
</dbReference>
<comment type="similarity">
    <text evidence="2 7">Belongs to the peptidase S41B family.</text>
</comment>
<feature type="region of interest" description="Disordered" evidence="9">
    <location>
        <begin position="1078"/>
        <end position="1099"/>
    </location>
</feature>
<dbReference type="Proteomes" id="UP000216339">
    <property type="component" value="Unassembled WGS sequence"/>
</dbReference>
<keyword evidence="4 7" id="KW-0645">Protease</keyword>
<feature type="domain" description="Tail specific protease" evidence="10">
    <location>
        <begin position="860"/>
        <end position="1052"/>
    </location>
</feature>
<evidence type="ECO:0000256" key="1">
    <source>
        <dbReference type="ARBA" id="ARBA00004496"/>
    </source>
</evidence>
<dbReference type="InterPro" id="IPR029045">
    <property type="entry name" value="ClpP/crotonase-like_dom_sf"/>
</dbReference>
<organism evidence="11 12">
    <name type="scientific">Rubrivirga marina</name>
    <dbReference type="NCBI Taxonomy" id="1196024"/>
    <lineage>
        <taxon>Bacteria</taxon>
        <taxon>Pseudomonadati</taxon>
        <taxon>Rhodothermota</taxon>
        <taxon>Rhodothermia</taxon>
        <taxon>Rhodothermales</taxon>
        <taxon>Rubricoccaceae</taxon>
        <taxon>Rubrivirga</taxon>
    </lineage>
</organism>
<feature type="region of interest" description="Disordered" evidence="9">
    <location>
        <begin position="544"/>
        <end position="583"/>
    </location>
</feature>
<sequence length="1099" mass="119712">MPPLDRLALTLVLAALAVVPAAAQETLLLRQPTLSATHVAFAHGGDLWIADRAGGDARRLTSTPAVESGPHFSPDGEWVAFTSDRSGVPAVYVVPAAGGDPTRLTWYPEPSEARGWTPDGARVLYASSRETAPVGFNRLWTVSPDGGPSELLPAPWGNDGAYSPDGQRVIVDRVTRWDEEWRAYRGGQNTPLTILDLGSLAETRLPNERTTDVHPVWLGDTVYFLSDRDWTMNVWSYEPATGALRQRTEFEGADVKWLGAGPDALVFEREGRLHTLDPASGDVRTLSVTVRGDFPWAATRWEDVTSSVESVSLSPTGQRAVMEARGEVFTVPVEHGDARNLTRSSGAADRAPLWSPKGDQVAWFSDAGGDGYGLMLADQDGLGEPRWIDIGESKMAWEPAWSPDGARLAFVDDDVRVRVVDLASGRVRTVDVGGTNIERGRLGLTWSPDSEWLAYAKTAPNNFRRVTVWSAATGETHALTDPLADAFAPAWDRDGRHLYLLASTDVALGSGWANTSSMRADPEYAAYVMVLRAGDPTPFVLRSDEEPVEEAVGEDTEAEETTVEAGPPAEAPDEAGGDEAEDEVEVQIDLDRLDRRTLALPMPEADYVTTMAGPAGTVFLAENAPSSPGLTLHKFSLEEREATPFLTGVRFASVSADGSKILARTGPGWTVADTGGPSGDGGTDVRVQLRMELDRQAEWRQMFDEAWAYERDFFYDPDHHGRDWDAVYDRYAPLLPHVRHRADLTYLLDQVNGELSVGHSFVFGGDYPAVDTVRVGVLGADLERDRGGWRIARIYTSESWNPGLRAPLDQPGLDVEEGDYLVGVEGEPLAAADDPYRLLDGTAGRQTVLHVNDRPGMEGARQVLVEPTESETGLRQRAWVEDNRRRVDELSDGRLAYVWVPNTGGPGVVSFDRYYFAQQDKEGAVIDERFNGGGLLDDYMVDLMTRRLRAAVTNEVPGGAAFRLPAGILGPKVLLINERAGSGGDFFPWVFRQQNAGPLVGTRTWGGLVKSSVHYGLVDGGALTAPDNAVFDPIQRRWIGENEGISPDVEVLLDARSVAAGRDPQLERAVDVALELLEEEPTPTVTPPPYSTPAVRPRD</sequence>
<dbReference type="InterPro" id="IPR015943">
    <property type="entry name" value="WD40/YVTN_repeat-like_dom_sf"/>
</dbReference>
<dbReference type="InterPro" id="IPR005151">
    <property type="entry name" value="Tail-specific_protease"/>
</dbReference>
<dbReference type="InterPro" id="IPR029414">
    <property type="entry name" value="Tricorn_PDZ"/>
</dbReference>
<dbReference type="InterPro" id="IPR036034">
    <property type="entry name" value="PDZ_sf"/>
</dbReference>
<dbReference type="Gene3D" id="2.130.10.10">
    <property type="entry name" value="YVTN repeat-like/Quinoprotein amine dehydrogenase"/>
    <property type="match status" value="1"/>
</dbReference>
<dbReference type="CDD" id="cd07562">
    <property type="entry name" value="Peptidase_S41_TRI"/>
    <property type="match status" value="1"/>
</dbReference>
<keyword evidence="6 7" id="KW-0720">Serine protease</keyword>
<dbReference type="Gene3D" id="2.120.10.60">
    <property type="entry name" value="Tricorn protease N-terminal domain"/>
    <property type="match status" value="1"/>
</dbReference>
<evidence type="ECO:0000256" key="8">
    <source>
        <dbReference type="PIRSR" id="PIRSR036421-1"/>
    </source>
</evidence>
<dbReference type="PANTHER" id="PTHR43253:SF1">
    <property type="entry name" value="TRICORN PROTEASE HOMOLOG 2-RELATED"/>
    <property type="match status" value="1"/>
</dbReference>
<evidence type="ECO:0000256" key="5">
    <source>
        <dbReference type="ARBA" id="ARBA00022801"/>
    </source>
</evidence>
<feature type="compositionally biased region" description="Acidic residues" evidence="9">
    <location>
        <begin position="546"/>
        <end position="562"/>
    </location>
</feature>
<gene>
    <name evidence="11" type="ORF">BSZ37_06705</name>
</gene>
<dbReference type="OrthoDB" id="9815657at2"/>
<evidence type="ECO:0000256" key="3">
    <source>
        <dbReference type="ARBA" id="ARBA00022490"/>
    </source>
</evidence>
<evidence type="ECO:0000256" key="4">
    <source>
        <dbReference type="ARBA" id="ARBA00022670"/>
    </source>
</evidence>
<proteinExistence type="inferred from homology"/>
<comment type="function">
    <text evidence="7">Degrades oligopeptides.</text>
</comment>
<protein>
    <recommendedName>
        <fullName evidence="7">Tricorn protease homolog</fullName>
        <ecNumber evidence="7">3.4.21.-</ecNumber>
    </recommendedName>
</protein>
<feature type="compositionally biased region" description="Acidic residues" evidence="9">
    <location>
        <begin position="571"/>
        <end position="583"/>
    </location>
</feature>
<reference evidence="11 12" key="1">
    <citation type="submission" date="2016-11" db="EMBL/GenBank/DDBJ databases">
        <title>Study of marine rhodopsin-containing bacteria.</title>
        <authorList>
            <person name="Yoshizawa S."/>
            <person name="Kumagai Y."/>
            <person name="Kogure K."/>
        </authorList>
    </citation>
    <scope>NUCLEOTIDE SEQUENCE [LARGE SCALE GENOMIC DNA]</scope>
    <source>
        <strain evidence="11 12">SAORIC-28</strain>
    </source>
</reference>
<dbReference type="Pfam" id="PF14685">
    <property type="entry name" value="PDZ_Tricorn"/>
    <property type="match status" value="1"/>
</dbReference>
<comment type="subcellular location">
    <subcellularLocation>
        <location evidence="1 7">Cytoplasm</location>
    </subcellularLocation>
</comment>
<dbReference type="PANTHER" id="PTHR43253">
    <property type="entry name" value="TRICORN PROTEASE HOMOLOG 2-RELATED"/>
    <property type="match status" value="1"/>
</dbReference>
<name>A0A271IYJ7_9BACT</name>
<dbReference type="SUPFAM" id="SSF69304">
    <property type="entry name" value="Tricorn protease N-terminal domain"/>
    <property type="match status" value="2"/>
</dbReference>
<accession>A0A271IYJ7</accession>
<dbReference type="SMART" id="SM00245">
    <property type="entry name" value="TSPc"/>
    <property type="match status" value="1"/>
</dbReference>
<dbReference type="Pfam" id="PF26550">
    <property type="entry name" value="Tricorn_2nd"/>
    <property type="match status" value="1"/>
</dbReference>
<dbReference type="GO" id="GO:0006508">
    <property type="term" value="P:proteolysis"/>
    <property type="evidence" value="ECO:0007669"/>
    <property type="project" value="UniProtKB-UniRule"/>
</dbReference>
<dbReference type="SUPFAM" id="SSF52096">
    <property type="entry name" value="ClpP/crotonase"/>
    <property type="match status" value="1"/>
</dbReference>
<evidence type="ECO:0000256" key="2">
    <source>
        <dbReference type="ARBA" id="ARBA00008524"/>
    </source>
</evidence>
<dbReference type="EMBL" id="MQWD01000001">
    <property type="protein sequence ID" value="PAP76157.1"/>
    <property type="molecule type" value="Genomic_DNA"/>
</dbReference>
<dbReference type="SUPFAM" id="SSF50156">
    <property type="entry name" value="PDZ domain-like"/>
    <property type="match status" value="1"/>
</dbReference>
<feature type="active site" description="Charge relay system" evidence="8">
    <location>
        <position position="1041"/>
    </location>
</feature>
<keyword evidence="3 7" id="KW-0963">Cytoplasm</keyword>
<feature type="active site" description="Charge relay system" evidence="8">
    <location>
        <position position="759"/>
    </location>
</feature>
<dbReference type="Pfam" id="PF14684">
    <property type="entry name" value="Tricorn_C1"/>
    <property type="match status" value="1"/>
</dbReference>
<dbReference type="Gene3D" id="3.30.750.44">
    <property type="match status" value="1"/>
</dbReference>
<evidence type="ECO:0000313" key="12">
    <source>
        <dbReference type="Proteomes" id="UP000216339"/>
    </source>
</evidence>
<evidence type="ECO:0000256" key="9">
    <source>
        <dbReference type="SAM" id="MobiDB-lite"/>
    </source>
</evidence>
<evidence type="ECO:0000256" key="7">
    <source>
        <dbReference type="PIRNR" id="PIRNR036421"/>
    </source>
</evidence>
<dbReference type="Pfam" id="PF03572">
    <property type="entry name" value="Peptidase_S41"/>
    <property type="match status" value="1"/>
</dbReference>
<keyword evidence="5 7" id="KW-0378">Hydrolase</keyword>
<dbReference type="Gene3D" id="2.30.42.10">
    <property type="match status" value="1"/>
</dbReference>
<comment type="caution">
    <text evidence="11">The sequence shown here is derived from an EMBL/GenBank/DDBJ whole genome shotgun (WGS) entry which is preliminary data.</text>
</comment>
<dbReference type="InterPro" id="IPR028204">
    <property type="entry name" value="Tricorn_C1"/>
</dbReference>